<name>A0A7J5YVA1_DISMA</name>
<reference evidence="1 2" key="1">
    <citation type="submission" date="2020-03" db="EMBL/GenBank/DDBJ databases">
        <title>Dissostichus mawsoni Genome sequencing and assembly.</title>
        <authorList>
            <person name="Park H."/>
        </authorList>
    </citation>
    <scope>NUCLEOTIDE SEQUENCE [LARGE SCALE GENOMIC DNA]</scope>
    <source>
        <strain evidence="1">DM0001</strain>
        <tissue evidence="1">Muscle</tissue>
    </source>
</reference>
<dbReference type="EMBL" id="JAAKFY010000008">
    <property type="protein sequence ID" value="KAF3853346.1"/>
    <property type="molecule type" value="Genomic_DNA"/>
</dbReference>
<evidence type="ECO:0000313" key="2">
    <source>
        <dbReference type="Proteomes" id="UP000518266"/>
    </source>
</evidence>
<accession>A0A7J5YVA1</accession>
<sequence length="165" mass="18597">MDLDSMNGLLKDLRAFGKKEQCGELGTQLRFIVMFKHKPPLSQAPFADFLSTDRAVDRCHVTGIRVDVNRVNGDLWLRNQLLVVVRLQIPDMNHSTLIANNQLCLKNDTESWCWTVLVQMPLCACQKRTPRAFSASGLLREQACSVPVWSVKSISMSKPVALENI</sequence>
<evidence type="ECO:0000313" key="1">
    <source>
        <dbReference type="EMBL" id="KAF3853346.1"/>
    </source>
</evidence>
<organism evidence="1 2">
    <name type="scientific">Dissostichus mawsoni</name>
    <name type="common">Antarctic cod</name>
    <dbReference type="NCBI Taxonomy" id="36200"/>
    <lineage>
        <taxon>Eukaryota</taxon>
        <taxon>Metazoa</taxon>
        <taxon>Chordata</taxon>
        <taxon>Craniata</taxon>
        <taxon>Vertebrata</taxon>
        <taxon>Euteleostomi</taxon>
        <taxon>Actinopterygii</taxon>
        <taxon>Neopterygii</taxon>
        <taxon>Teleostei</taxon>
        <taxon>Neoteleostei</taxon>
        <taxon>Acanthomorphata</taxon>
        <taxon>Eupercaria</taxon>
        <taxon>Perciformes</taxon>
        <taxon>Notothenioidei</taxon>
        <taxon>Nototheniidae</taxon>
        <taxon>Dissostichus</taxon>
    </lineage>
</organism>
<protein>
    <submittedName>
        <fullName evidence="1">Uncharacterized protein</fullName>
    </submittedName>
</protein>
<gene>
    <name evidence="1" type="ORF">F7725_014035</name>
</gene>
<dbReference type="OrthoDB" id="400at2759"/>
<comment type="caution">
    <text evidence="1">The sequence shown here is derived from an EMBL/GenBank/DDBJ whole genome shotgun (WGS) entry which is preliminary data.</text>
</comment>
<proteinExistence type="predicted"/>
<dbReference type="Proteomes" id="UP000518266">
    <property type="component" value="Unassembled WGS sequence"/>
</dbReference>
<dbReference type="AlphaFoldDB" id="A0A7J5YVA1"/>
<keyword evidence="2" id="KW-1185">Reference proteome</keyword>